<dbReference type="PRINTS" id="PR00064">
    <property type="entry name" value="RIBOSOMALL35"/>
</dbReference>
<proteinExistence type="inferred from homology"/>
<dbReference type="Gene3D" id="4.10.410.60">
    <property type="match status" value="1"/>
</dbReference>
<dbReference type="GO" id="GO:0022625">
    <property type="term" value="C:cytosolic large ribosomal subunit"/>
    <property type="evidence" value="ECO:0007669"/>
    <property type="project" value="TreeGrafter"/>
</dbReference>
<dbReference type="FunFam" id="4.10.410.60:FF:000001">
    <property type="entry name" value="50S ribosomal protein L35"/>
    <property type="match status" value="1"/>
</dbReference>
<keyword evidence="5" id="KW-0934">Plastid</keyword>
<name>A0A075W2E2_GALSU</name>
<dbReference type="GO" id="GO:0006412">
    <property type="term" value="P:translation"/>
    <property type="evidence" value="ECO:0007669"/>
    <property type="project" value="InterPro"/>
</dbReference>
<dbReference type="PANTHER" id="PTHR33343">
    <property type="entry name" value="54S RIBOSOMAL PROTEIN BL35M"/>
    <property type="match status" value="1"/>
</dbReference>
<dbReference type="RefSeq" id="YP_009051095.1">
    <property type="nucleotide sequence ID" value="NC_024665.1"/>
</dbReference>
<reference evidence="5" key="1">
    <citation type="journal article" date="2015" name="Genome Biol. Evol.">
        <title>Extreme features of the Galdieria sulphuraria organellar genomes: a consequence of polyextremophily?</title>
        <authorList>
            <person name="Jain K."/>
            <person name="Krause K."/>
            <person name="Grewe F."/>
            <person name="Nelson G.F."/>
            <person name="Weber A.P."/>
            <person name="Christensen A.C."/>
            <person name="Mower J.P."/>
        </authorList>
    </citation>
    <scope>NUCLEOTIDE SEQUENCE</scope>
    <source>
        <strain evidence="5">074W</strain>
    </source>
</reference>
<dbReference type="AlphaFoldDB" id="A0A075W2E2"/>
<dbReference type="PROSITE" id="PS00936">
    <property type="entry name" value="RIBOSOMAL_L35"/>
    <property type="match status" value="1"/>
</dbReference>
<dbReference type="Pfam" id="PF01632">
    <property type="entry name" value="Ribosomal_L35p"/>
    <property type="match status" value="1"/>
</dbReference>
<dbReference type="InterPro" id="IPR037229">
    <property type="entry name" value="Ribosomal_bL35_sf"/>
</dbReference>
<evidence type="ECO:0000256" key="2">
    <source>
        <dbReference type="ARBA" id="ARBA00022980"/>
    </source>
</evidence>
<accession>A0A075W2E2</accession>
<dbReference type="InterPro" id="IPR001706">
    <property type="entry name" value="Ribosomal_bL35"/>
</dbReference>
<organism evidence="5">
    <name type="scientific">Galdieria sulphuraria</name>
    <name type="common">Red alga</name>
    <dbReference type="NCBI Taxonomy" id="130081"/>
    <lineage>
        <taxon>Eukaryota</taxon>
        <taxon>Rhodophyta</taxon>
        <taxon>Bangiophyceae</taxon>
        <taxon>Galdieriales</taxon>
        <taxon>Galdieriaceae</taxon>
        <taxon>Galdieria</taxon>
    </lineage>
</organism>
<sequence>MKKKLKTLRSALKRFTITGNKKILHYKVGKNHLLSKKNKKRKRHLSAKVIINEYINKTQINKLLPYI</sequence>
<dbReference type="KEGG" id="gsl:JL72_p115"/>
<dbReference type="SUPFAM" id="SSF143034">
    <property type="entry name" value="L35p-like"/>
    <property type="match status" value="1"/>
</dbReference>
<evidence type="ECO:0000313" key="5">
    <source>
        <dbReference type="EMBL" id="AIG92538.1"/>
    </source>
</evidence>
<dbReference type="GO" id="GO:0003735">
    <property type="term" value="F:structural constituent of ribosome"/>
    <property type="evidence" value="ECO:0007669"/>
    <property type="project" value="InterPro"/>
</dbReference>
<comment type="similarity">
    <text evidence="1 4">Belongs to the bacterial ribosomal protein bL35 family.</text>
</comment>
<evidence type="ECO:0000256" key="3">
    <source>
        <dbReference type="ARBA" id="ARBA00023274"/>
    </source>
</evidence>
<keyword evidence="3 4" id="KW-0687">Ribonucleoprotein</keyword>
<dbReference type="InterPro" id="IPR018265">
    <property type="entry name" value="Ribosomal_bL35_CS"/>
</dbReference>
<protein>
    <recommendedName>
        <fullName evidence="4">50S ribosomal protein L35</fullName>
    </recommendedName>
</protein>
<evidence type="ECO:0000256" key="1">
    <source>
        <dbReference type="ARBA" id="ARBA00006598"/>
    </source>
</evidence>
<dbReference type="PANTHER" id="PTHR33343:SF1">
    <property type="entry name" value="LARGE RIBOSOMAL SUBUNIT PROTEIN BL35M"/>
    <property type="match status" value="1"/>
</dbReference>
<gene>
    <name evidence="5" type="primary">rpl35</name>
</gene>
<geneLocation type="plastid" evidence="5"/>
<dbReference type="GeneID" id="20005589"/>
<dbReference type="NCBIfam" id="TIGR00001">
    <property type="entry name" value="rpmI_bact"/>
    <property type="match status" value="1"/>
</dbReference>
<keyword evidence="2 4" id="KW-0689">Ribosomal protein</keyword>
<dbReference type="InterPro" id="IPR021137">
    <property type="entry name" value="Ribosomal_bL35-like"/>
</dbReference>
<dbReference type="HAMAP" id="MF_00514">
    <property type="entry name" value="Ribosomal_bL35"/>
    <property type="match status" value="1"/>
</dbReference>
<dbReference type="EMBL" id="KJ700459">
    <property type="protein sequence ID" value="AIG92538.1"/>
    <property type="molecule type" value="Genomic_DNA"/>
</dbReference>
<evidence type="ECO:0000256" key="4">
    <source>
        <dbReference type="RuleBase" id="RU000568"/>
    </source>
</evidence>